<dbReference type="Pfam" id="PF01628">
    <property type="entry name" value="HrcA"/>
    <property type="match status" value="1"/>
</dbReference>
<comment type="function">
    <text evidence="5">Negative regulator of class I heat shock genes (grpE-dnaK-dnaJ and groELS operons). Prevents heat-shock induction of these operons.</text>
</comment>
<dbReference type="NCBIfam" id="TIGR00331">
    <property type="entry name" value="hrcA"/>
    <property type="match status" value="1"/>
</dbReference>
<dbReference type="InterPro" id="IPR036388">
    <property type="entry name" value="WH-like_DNA-bd_sf"/>
</dbReference>
<keyword evidence="3 5" id="KW-0346">Stress response</keyword>
<dbReference type="InterPro" id="IPR021153">
    <property type="entry name" value="HrcA_C"/>
</dbReference>
<dbReference type="HAMAP" id="MF_00081">
    <property type="entry name" value="HrcA"/>
    <property type="match status" value="1"/>
</dbReference>
<sequence>MTSTDERRFDVLRAIVTDYVNTQEPIGSKALVERHQLGVSSATVRNDMAVLEAEGYIAQPHTSSGRVPTDKGYRLFVDRISEIKPLSQAERRAILSVLDSSVDLDDVLRRSVKLLAELTRHVAVIQYPVLSTATVRHLEVVALTSARLLLVVITDSGRVEQRMVALSRDITDDEVVLLRDAFAGALHGKRLTEASAAVAEVANSAPRDIADLVIAVAAVLVETLVEREEDRLVLGGTSNLARAASDFSADLGGMDAVLEALEEQVVVLKLLARTSRTDRVTVQIGRETRNDNLRGASVVSTAYGASGTVLGSVGVLGPTRMDYPNTIASVAAVAKYVGEVLGER</sequence>
<dbReference type="InterPro" id="IPR029016">
    <property type="entry name" value="GAF-like_dom_sf"/>
</dbReference>
<feature type="domain" description="Heat-inducible transcription repressor HrcA C-terminal" evidence="6">
    <location>
        <begin position="105"/>
        <end position="327"/>
    </location>
</feature>
<comment type="similarity">
    <text evidence="5">Belongs to the HrcA family.</text>
</comment>
<dbReference type="InterPro" id="IPR023120">
    <property type="entry name" value="WHTH_transcript_rep_HrcA_IDD"/>
</dbReference>
<evidence type="ECO:0000313" key="7">
    <source>
        <dbReference type="EMBL" id="GAA3034680.1"/>
    </source>
</evidence>
<proteinExistence type="inferred from homology"/>
<organism evidence="7 8">
    <name type="scientific">Gordonia defluvii</name>
    <dbReference type="NCBI Taxonomy" id="283718"/>
    <lineage>
        <taxon>Bacteria</taxon>
        <taxon>Bacillati</taxon>
        <taxon>Actinomycetota</taxon>
        <taxon>Actinomycetes</taxon>
        <taxon>Mycobacteriales</taxon>
        <taxon>Gordoniaceae</taxon>
        <taxon>Gordonia</taxon>
    </lineage>
</organism>
<keyword evidence="2 5" id="KW-0805">Transcription regulation</keyword>
<dbReference type="Gene3D" id="3.30.450.40">
    <property type="match status" value="1"/>
</dbReference>
<dbReference type="EMBL" id="BAAAVS010000021">
    <property type="protein sequence ID" value="GAA3034680.1"/>
    <property type="molecule type" value="Genomic_DNA"/>
</dbReference>
<evidence type="ECO:0000256" key="2">
    <source>
        <dbReference type="ARBA" id="ARBA00023015"/>
    </source>
</evidence>
<evidence type="ECO:0000256" key="1">
    <source>
        <dbReference type="ARBA" id="ARBA00022491"/>
    </source>
</evidence>
<evidence type="ECO:0000256" key="5">
    <source>
        <dbReference type="HAMAP-Rule" id="MF_00081"/>
    </source>
</evidence>
<evidence type="ECO:0000259" key="6">
    <source>
        <dbReference type="Pfam" id="PF01628"/>
    </source>
</evidence>
<accession>A0ABP6L6Z0</accession>
<keyword evidence="4 5" id="KW-0804">Transcription</keyword>
<reference evidence="8" key="1">
    <citation type="journal article" date="2019" name="Int. J. Syst. Evol. Microbiol.">
        <title>The Global Catalogue of Microorganisms (GCM) 10K type strain sequencing project: providing services to taxonomists for standard genome sequencing and annotation.</title>
        <authorList>
            <consortium name="The Broad Institute Genomics Platform"/>
            <consortium name="The Broad Institute Genome Sequencing Center for Infectious Disease"/>
            <person name="Wu L."/>
            <person name="Ma J."/>
        </authorList>
    </citation>
    <scope>NUCLEOTIDE SEQUENCE [LARGE SCALE GENOMIC DNA]</scope>
    <source>
        <strain evidence="8">JCM 14234</strain>
    </source>
</reference>
<dbReference type="Gene3D" id="1.10.10.10">
    <property type="entry name" value="Winged helix-like DNA-binding domain superfamily/Winged helix DNA-binding domain"/>
    <property type="match status" value="1"/>
</dbReference>
<dbReference type="SUPFAM" id="SSF55781">
    <property type="entry name" value="GAF domain-like"/>
    <property type="match status" value="1"/>
</dbReference>
<dbReference type="Proteomes" id="UP001501035">
    <property type="component" value="Unassembled WGS sequence"/>
</dbReference>
<dbReference type="Gene3D" id="3.30.390.60">
    <property type="entry name" value="Heat-inducible transcription repressor hrca homolog, domain 3"/>
    <property type="match status" value="1"/>
</dbReference>
<keyword evidence="8" id="KW-1185">Reference proteome</keyword>
<comment type="caution">
    <text evidence="7">The sequence shown here is derived from an EMBL/GenBank/DDBJ whole genome shotgun (WGS) entry which is preliminary data.</text>
</comment>
<protein>
    <recommendedName>
        <fullName evidence="5">Heat-inducible transcription repressor HrcA</fullName>
    </recommendedName>
</protein>
<evidence type="ECO:0000256" key="4">
    <source>
        <dbReference type="ARBA" id="ARBA00023163"/>
    </source>
</evidence>
<gene>
    <name evidence="5 7" type="primary">hrcA</name>
    <name evidence="7" type="ORF">GCM10010528_14390</name>
</gene>
<name>A0ABP6L6Z0_9ACTN</name>
<dbReference type="InterPro" id="IPR036390">
    <property type="entry name" value="WH_DNA-bd_sf"/>
</dbReference>
<dbReference type="PANTHER" id="PTHR34824">
    <property type="entry name" value="HEAT-INDUCIBLE TRANSCRIPTION REPRESSOR HRCA"/>
    <property type="match status" value="1"/>
</dbReference>
<dbReference type="RefSeq" id="WP_290707040.1">
    <property type="nucleotide sequence ID" value="NZ_BAAAVS010000021.1"/>
</dbReference>
<dbReference type="PANTHER" id="PTHR34824:SF1">
    <property type="entry name" value="HEAT-INDUCIBLE TRANSCRIPTION REPRESSOR HRCA"/>
    <property type="match status" value="1"/>
</dbReference>
<dbReference type="InterPro" id="IPR002571">
    <property type="entry name" value="HrcA"/>
</dbReference>
<evidence type="ECO:0000313" key="8">
    <source>
        <dbReference type="Proteomes" id="UP001501035"/>
    </source>
</evidence>
<keyword evidence="1 5" id="KW-0678">Repressor</keyword>
<evidence type="ECO:0000256" key="3">
    <source>
        <dbReference type="ARBA" id="ARBA00023016"/>
    </source>
</evidence>
<dbReference type="PIRSF" id="PIRSF005485">
    <property type="entry name" value="HrcA"/>
    <property type="match status" value="1"/>
</dbReference>
<dbReference type="SUPFAM" id="SSF46785">
    <property type="entry name" value="Winged helix' DNA-binding domain"/>
    <property type="match status" value="1"/>
</dbReference>